<organism evidence="1 2">
    <name type="scientific">Leeuwenhoekiella blandensis (strain CECT 7118 / CCUG 51940 / KCTC 22103 / MED217)</name>
    <name type="common">Flavobacterium sp. (strain MED217)</name>
    <dbReference type="NCBI Taxonomy" id="398720"/>
    <lineage>
        <taxon>Bacteria</taxon>
        <taxon>Pseudomonadati</taxon>
        <taxon>Bacteroidota</taxon>
        <taxon>Flavobacteriia</taxon>
        <taxon>Flavobacteriales</taxon>
        <taxon>Flavobacteriaceae</taxon>
        <taxon>Leeuwenhoekiella</taxon>
    </lineage>
</organism>
<dbReference type="Proteomes" id="UP000001601">
    <property type="component" value="Unassembled WGS sequence"/>
</dbReference>
<evidence type="ECO:0000313" key="2">
    <source>
        <dbReference type="Proteomes" id="UP000001601"/>
    </source>
</evidence>
<sequence>MAIANKIDKMCGNYFIFDKNLKTNALKL</sequence>
<protein>
    <submittedName>
        <fullName evidence="1">Uncharacterized protein</fullName>
    </submittedName>
</protein>
<dbReference type="STRING" id="398720.MED217_01300"/>
<reference evidence="1 2" key="1">
    <citation type="journal article" date="2007" name="Nature">
        <title>Light stimulates growth of proteorhodopsin-containing marine Flavobacteria.</title>
        <authorList>
            <person name="Gomez-Consarnau L."/>
            <person name="Gonzalez J.M."/>
            <person name="Coll-Llado M."/>
            <person name="Gourdon P."/>
            <person name="Pascher T."/>
            <person name="Neutze R."/>
            <person name="Pedros-Alio C."/>
            <person name="Pinhassi J."/>
        </authorList>
    </citation>
    <scope>NUCLEOTIDE SEQUENCE [LARGE SCALE GENOMIC DNA]</scope>
    <source>
        <strain evidence="1 2">MED217</strain>
    </source>
</reference>
<accession>A3XL25</accession>
<proteinExistence type="predicted"/>
<gene>
    <name evidence="1" type="ORF">MED217_01300</name>
</gene>
<comment type="caution">
    <text evidence="1">The sequence shown here is derived from an EMBL/GenBank/DDBJ whole genome shotgun (WGS) entry which is preliminary data.</text>
</comment>
<keyword evidence="2" id="KW-1185">Reference proteome</keyword>
<dbReference type="AlphaFoldDB" id="A3XL25"/>
<evidence type="ECO:0000313" key="1">
    <source>
        <dbReference type="EMBL" id="EAQ49744.1"/>
    </source>
</evidence>
<name>A3XL25_LEEBM</name>
<dbReference type="EMBL" id="AANC01000003">
    <property type="protein sequence ID" value="EAQ49744.1"/>
    <property type="molecule type" value="Genomic_DNA"/>
</dbReference>
<dbReference type="HOGENOM" id="CLU_3412642_0_0_10"/>